<feature type="compositionally biased region" description="Basic residues" evidence="8">
    <location>
        <begin position="416"/>
        <end position="443"/>
    </location>
</feature>
<dbReference type="PANTHER" id="PTHR47959">
    <property type="entry name" value="ATP-DEPENDENT RNA HELICASE RHLE-RELATED"/>
    <property type="match status" value="1"/>
</dbReference>
<protein>
    <submittedName>
        <fullName evidence="12">DEAD/DEAH box helicase</fullName>
    </submittedName>
</protein>
<dbReference type="RefSeq" id="WP_132113377.1">
    <property type="nucleotide sequence ID" value="NZ_SMJU01000001.1"/>
</dbReference>
<dbReference type="PROSITE" id="PS51194">
    <property type="entry name" value="HELICASE_CTER"/>
    <property type="match status" value="1"/>
</dbReference>
<keyword evidence="2 7" id="KW-0378">Hydrolase</keyword>
<dbReference type="EMBL" id="SMJU01000001">
    <property type="protein sequence ID" value="TDB68858.1"/>
    <property type="molecule type" value="Genomic_DNA"/>
</dbReference>
<feature type="domain" description="Helicase C-terminal" evidence="10">
    <location>
        <begin position="236"/>
        <end position="386"/>
    </location>
</feature>
<keyword evidence="1 7" id="KW-0547">Nucleotide-binding</keyword>
<evidence type="ECO:0000259" key="9">
    <source>
        <dbReference type="PROSITE" id="PS51192"/>
    </source>
</evidence>
<comment type="caution">
    <text evidence="12">The sequence shown here is derived from an EMBL/GenBank/DDBJ whole genome shotgun (WGS) entry which is preliminary data.</text>
</comment>
<dbReference type="InterPro" id="IPR044742">
    <property type="entry name" value="DEAD/DEAH_RhlB"/>
</dbReference>
<dbReference type="Pfam" id="PF00271">
    <property type="entry name" value="Helicase_C"/>
    <property type="match status" value="1"/>
</dbReference>
<dbReference type="GO" id="GO:0016787">
    <property type="term" value="F:hydrolase activity"/>
    <property type="evidence" value="ECO:0007669"/>
    <property type="project" value="UniProtKB-KW"/>
</dbReference>
<gene>
    <name evidence="12" type="ORF">EZE20_00490</name>
</gene>
<evidence type="ECO:0000256" key="7">
    <source>
        <dbReference type="RuleBase" id="RU000492"/>
    </source>
</evidence>
<dbReference type="PROSITE" id="PS51192">
    <property type="entry name" value="HELICASE_ATP_BIND_1"/>
    <property type="match status" value="1"/>
</dbReference>
<name>A0A4R4KKX8_9BACT</name>
<feature type="domain" description="DEAD-box RNA helicase Q" evidence="11">
    <location>
        <begin position="6"/>
        <end position="34"/>
    </location>
</feature>
<dbReference type="Pfam" id="PF00270">
    <property type="entry name" value="DEAD"/>
    <property type="match status" value="1"/>
</dbReference>
<dbReference type="AlphaFoldDB" id="A0A4R4KKX8"/>
<accession>A0A4R4KKX8</accession>
<evidence type="ECO:0000256" key="1">
    <source>
        <dbReference type="ARBA" id="ARBA00022741"/>
    </source>
</evidence>
<dbReference type="SMART" id="SM00487">
    <property type="entry name" value="DEXDc"/>
    <property type="match status" value="1"/>
</dbReference>
<dbReference type="Gene3D" id="3.40.50.300">
    <property type="entry name" value="P-loop containing nucleotide triphosphate hydrolases"/>
    <property type="match status" value="2"/>
</dbReference>
<evidence type="ECO:0000256" key="8">
    <source>
        <dbReference type="SAM" id="MobiDB-lite"/>
    </source>
</evidence>
<dbReference type="PROSITE" id="PS00039">
    <property type="entry name" value="DEAD_ATP_HELICASE"/>
    <property type="match status" value="1"/>
</dbReference>
<dbReference type="SUPFAM" id="SSF52540">
    <property type="entry name" value="P-loop containing nucleoside triphosphate hydrolases"/>
    <property type="match status" value="1"/>
</dbReference>
<dbReference type="InterPro" id="IPR027417">
    <property type="entry name" value="P-loop_NTPase"/>
</dbReference>
<dbReference type="InterPro" id="IPR014014">
    <property type="entry name" value="RNA_helicase_DEAD_Q_motif"/>
</dbReference>
<feature type="compositionally biased region" description="Basic and acidic residues" evidence="8">
    <location>
        <begin position="394"/>
        <end position="408"/>
    </location>
</feature>
<feature type="region of interest" description="Disordered" evidence="8">
    <location>
        <begin position="384"/>
        <end position="443"/>
    </location>
</feature>
<organism evidence="12 13">
    <name type="scientific">Arundinibacter roseus</name>
    <dbReference type="NCBI Taxonomy" id="2070510"/>
    <lineage>
        <taxon>Bacteria</taxon>
        <taxon>Pseudomonadati</taxon>
        <taxon>Bacteroidota</taxon>
        <taxon>Cytophagia</taxon>
        <taxon>Cytophagales</taxon>
        <taxon>Spirosomataceae</taxon>
        <taxon>Arundinibacter</taxon>
    </lineage>
</organism>
<dbReference type="PROSITE" id="PS51195">
    <property type="entry name" value="Q_MOTIF"/>
    <property type="match status" value="1"/>
</dbReference>
<feature type="short sequence motif" description="Q motif" evidence="6">
    <location>
        <begin position="6"/>
        <end position="34"/>
    </location>
</feature>
<dbReference type="GO" id="GO:0003676">
    <property type="term" value="F:nucleic acid binding"/>
    <property type="evidence" value="ECO:0007669"/>
    <property type="project" value="InterPro"/>
</dbReference>
<keyword evidence="13" id="KW-1185">Reference proteome</keyword>
<evidence type="ECO:0000259" key="11">
    <source>
        <dbReference type="PROSITE" id="PS51195"/>
    </source>
</evidence>
<feature type="domain" description="Helicase ATP-binding" evidence="9">
    <location>
        <begin position="37"/>
        <end position="208"/>
    </location>
</feature>
<dbReference type="GO" id="GO:0003724">
    <property type="term" value="F:RNA helicase activity"/>
    <property type="evidence" value="ECO:0007669"/>
    <property type="project" value="InterPro"/>
</dbReference>
<dbReference type="CDD" id="cd18787">
    <property type="entry name" value="SF2_C_DEAD"/>
    <property type="match status" value="1"/>
</dbReference>
<evidence type="ECO:0000259" key="10">
    <source>
        <dbReference type="PROSITE" id="PS51194"/>
    </source>
</evidence>
<dbReference type="GO" id="GO:0005524">
    <property type="term" value="F:ATP binding"/>
    <property type="evidence" value="ECO:0007669"/>
    <property type="project" value="UniProtKB-KW"/>
</dbReference>
<sequence>MEIQPNLFEGFKLNRQLLNAIDDAGYTAPTPIQEQAIPLAMAGHDVLGIAQTGTGKTAAFVLPLLMKIKFAQGDSPKALILAPTRELVMQIAAAVVELSRYTDIRTVALYGGIGPKSQIEALRRGVDILVTTPQRFLDLYAKEEIILKHIHTMVLDEADKMLDMGFMPQIRRILEVIPRKRQNLLFSATFQEKVEKFSFEFLEFPMRVEVSPQSTTAEMVTQSLYEVPNFLTKIHLLEWMLAQTEVFSRVLIFTRSKENADNVYKFLLRKVVEEGDVRVIHANKGQNTRINAMEAFKEGNVRVLVATDVASRGIDVTEVSHVINFDVPIIYEDYVHRIGRTGRANHSGEAITFLTPADEYHIKFIEKLIRAEIPRKSLPAELETVKTPFDENQDQLREIDQQKRREDPTFQGAFHEKKKRPHMRHTNKRDTRKKGQTKRRSRS</sequence>
<evidence type="ECO:0000313" key="13">
    <source>
        <dbReference type="Proteomes" id="UP000295706"/>
    </source>
</evidence>
<dbReference type="Proteomes" id="UP000295706">
    <property type="component" value="Unassembled WGS sequence"/>
</dbReference>
<dbReference type="InterPro" id="IPR011545">
    <property type="entry name" value="DEAD/DEAH_box_helicase_dom"/>
</dbReference>
<dbReference type="PANTHER" id="PTHR47959:SF13">
    <property type="entry name" value="ATP-DEPENDENT RNA HELICASE RHLE"/>
    <property type="match status" value="1"/>
</dbReference>
<dbReference type="SMART" id="SM00490">
    <property type="entry name" value="HELICc"/>
    <property type="match status" value="1"/>
</dbReference>
<comment type="similarity">
    <text evidence="5 7">Belongs to the DEAD box helicase family.</text>
</comment>
<reference evidence="12 13" key="1">
    <citation type="submission" date="2019-02" db="EMBL/GenBank/DDBJ databases">
        <title>Arundinibacter roseus gen. nov., sp. nov., a new member of the family Cytophagaceae.</title>
        <authorList>
            <person name="Szuroczki S."/>
            <person name="Khayer B."/>
            <person name="Sproer C."/>
            <person name="Toumi M."/>
            <person name="Szabo A."/>
            <person name="Felfoldi T."/>
            <person name="Schumann P."/>
            <person name="Toth E."/>
        </authorList>
    </citation>
    <scope>NUCLEOTIDE SEQUENCE [LARGE SCALE GENOMIC DNA]</scope>
    <source>
        <strain evidence="12 13">DMA-k-7a</strain>
    </source>
</reference>
<evidence type="ECO:0000256" key="3">
    <source>
        <dbReference type="ARBA" id="ARBA00022806"/>
    </source>
</evidence>
<dbReference type="GO" id="GO:0005829">
    <property type="term" value="C:cytosol"/>
    <property type="evidence" value="ECO:0007669"/>
    <property type="project" value="TreeGrafter"/>
</dbReference>
<dbReference type="InterPro" id="IPR001650">
    <property type="entry name" value="Helicase_C-like"/>
</dbReference>
<proteinExistence type="inferred from homology"/>
<evidence type="ECO:0000313" key="12">
    <source>
        <dbReference type="EMBL" id="TDB68858.1"/>
    </source>
</evidence>
<evidence type="ECO:0000256" key="2">
    <source>
        <dbReference type="ARBA" id="ARBA00022801"/>
    </source>
</evidence>
<evidence type="ECO:0000256" key="4">
    <source>
        <dbReference type="ARBA" id="ARBA00022840"/>
    </source>
</evidence>
<evidence type="ECO:0000256" key="6">
    <source>
        <dbReference type="PROSITE-ProRule" id="PRU00552"/>
    </source>
</evidence>
<dbReference type="InterPro" id="IPR014001">
    <property type="entry name" value="Helicase_ATP-bd"/>
</dbReference>
<keyword evidence="4 7" id="KW-0067">ATP-binding</keyword>
<dbReference type="InterPro" id="IPR000629">
    <property type="entry name" value="RNA-helicase_DEAD-box_CS"/>
</dbReference>
<keyword evidence="3 7" id="KW-0347">Helicase</keyword>
<evidence type="ECO:0000256" key="5">
    <source>
        <dbReference type="ARBA" id="ARBA00038437"/>
    </source>
</evidence>
<dbReference type="InterPro" id="IPR050079">
    <property type="entry name" value="DEAD_box_RNA_helicase"/>
</dbReference>
<dbReference type="OrthoDB" id="974172at2"/>
<dbReference type="CDD" id="cd00268">
    <property type="entry name" value="DEADc"/>
    <property type="match status" value="1"/>
</dbReference>